<evidence type="ECO:0000313" key="2">
    <source>
        <dbReference type="Proteomes" id="UP000323426"/>
    </source>
</evidence>
<name>A0A5M6DK71_9BACT</name>
<reference evidence="1 2" key="1">
    <citation type="submission" date="2019-09" db="EMBL/GenBank/DDBJ databases">
        <title>Genome sequence and assembly of Adhaeribacter sp.</title>
        <authorList>
            <person name="Chhetri G."/>
        </authorList>
    </citation>
    <scope>NUCLEOTIDE SEQUENCE [LARGE SCALE GENOMIC DNA]</scope>
    <source>
        <strain evidence="1 2">DK36</strain>
    </source>
</reference>
<protein>
    <submittedName>
        <fullName evidence="1">Uncharacterized protein</fullName>
    </submittedName>
</protein>
<sequence length="210" mass="23799">MGNMRSYLQPEEVLEKLKSIQLDLTESVYEAVKEVNKIRSQGNTIYRKSCIADMLHDHISTQVKVRLECNNLDGLIVNTTNQLFHIKLKDFALITLHKLDKKTLRPPKPDTGQSLIFEKQGDCFNHREKLTNLYFGFTLDTTSTEVTGIYILLSVDGVTEWVLDLLNNTSEGLGNIDFPMNPEPVIAPVKRTKVKEGIKIPKNGENQLEG</sequence>
<proteinExistence type="predicted"/>
<dbReference type="EMBL" id="VWSF01000006">
    <property type="protein sequence ID" value="KAA5546776.1"/>
    <property type="molecule type" value="Genomic_DNA"/>
</dbReference>
<keyword evidence="2" id="KW-1185">Reference proteome</keyword>
<comment type="caution">
    <text evidence="1">The sequence shown here is derived from an EMBL/GenBank/DDBJ whole genome shotgun (WGS) entry which is preliminary data.</text>
</comment>
<accession>A0A5M6DK71</accession>
<evidence type="ECO:0000313" key="1">
    <source>
        <dbReference type="EMBL" id="KAA5546776.1"/>
    </source>
</evidence>
<gene>
    <name evidence="1" type="ORF">F0145_10605</name>
</gene>
<organism evidence="1 2">
    <name type="scientific">Adhaeribacter rhizoryzae</name>
    <dbReference type="NCBI Taxonomy" id="2607907"/>
    <lineage>
        <taxon>Bacteria</taxon>
        <taxon>Pseudomonadati</taxon>
        <taxon>Bacteroidota</taxon>
        <taxon>Cytophagia</taxon>
        <taxon>Cytophagales</taxon>
        <taxon>Hymenobacteraceae</taxon>
        <taxon>Adhaeribacter</taxon>
    </lineage>
</organism>
<dbReference type="AlphaFoldDB" id="A0A5M6DK71"/>
<dbReference type="Proteomes" id="UP000323426">
    <property type="component" value="Unassembled WGS sequence"/>
</dbReference>